<keyword evidence="6 8" id="KW-0472">Membrane</keyword>
<keyword evidence="3 8" id="KW-0813">Transport</keyword>
<comment type="similarity">
    <text evidence="2 8">Belongs to the ammonia transporter channel (TC 1.A.11.2) family.</text>
</comment>
<feature type="transmembrane region" description="Helical" evidence="8">
    <location>
        <begin position="459"/>
        <end position="482"/>
    </location>
</feature>
<dbReference type="InterPro" id="IPR001905">
    <property type="entry name" value="Ammonium_transpt"/>
</dbReference>
<sequence length="553" mass="58170">MTTIATTTVNNNSFKTFKATRTNSKRLSSSCIKNASSKCLLENRITMRKRNSILSKTTTTRTTRLNVVSANKSSSSFEQEQNNSAADVFVSEMESSQIVSSPKNKSKLALVATTAALSLSAFAKPAAAAAAAAIAVNAGDTAWILTSSALVLFMTIPGLAAFYAGLVKRKNLITVLGQCFALTCMMTIIWFVCGYSMCFSTAGLFGTAAMKEGATGLSAFIGGLDKMFLAGVGPASMHETIPEILWVLYQCTFAIITPALMVGSMVERMKFNAVMWYCALWSFAVYFPACHMVWGGGGGYFADLGVLDFAGGIVVHITAGIGALVAAIKVGKRKEMEMTVGNLVLTFLGTAMLWVGWFGFNGGSALSAGANAAFACMATQIAAATAAVTWTLWDIKEFGKASVLGTCTASIAGLATITPMAGFIGPKGAFLGGIAAGIICRFFSTTVKEYFGYDDALDVFGVHGVGGFLGTIMLGILCHPVLGGFNDVPMLKQTIVQVYAAVATAVYTAVASYACLLVTEKITDGLRVPPEAEASMLGLDEYSHKESAYSPMK</sequence>
<evidence type="ECO:0000256" key="1">
    <source>
        <dbReference type="ARBA" id="ARBA00004141"/>
    </source>
</evidence>
<keyword evidence="4 8" id="KW-0812">Transmembrane</keyword>
<feature type="transmembrane region" description="Helical" evidence="8">
    <location>
        <begin position="404"/>
        <end position="424"/>
    </location>
</feature>
<feature type="transmembrane region" description="Helical" evidence="8">
    <location>
        <begin position="179"/>
        <end position="205"/>
    </location>
</feature>
<feature type="transmembrane region" description="Helical" evidence="8">
    <location>
        <begin position="340"/>
        <end position="360"/>
    </location>
</feature>
<feature type="transmembrane region" description="Helical" evidence="8">
    <location>
        <begin position="274"/>
        <end position="294"/>
    </location>
</feature>
<keyword evidence="11" id="KW-1185">Reference proteome</keyword>
<dbReference type="PANTHER" id="PTHR43029:SF10">
    <property type="entry name" value="AMMONIUM TRANSPORTER MEP2"/>
    <property type="match status" value="1"/>
</dbReference>
<dbReference type="PANTHER" id="PTHR43029">
    <property type="entry name" value="AMMONIUM TRANSPORTER MEP2"/>
    <property type="match status" value="1"/>
</dbReference>
<reference evidence="10 11" key="1">
    <citation type="submission" date="2011-10" db="EMBL/GenBank/DDBJ databases">
        <authorList>
            <person name="Genoscope - CEA"/>
        </authorList>
    </citation>
    <scope>NUCLEOTIDE SEQUENCE [LARGE SCALE GENOMIC DNA]</scope>
    <source>
        <strain evidence="10 11">RCC 1105</strain>
    </source>
</reference>
<dbReference type="NCBIfam" id="TIGR00836">
    <property type="entry name" value="amt"/>
    <property type="match status" value="1"/>
</dbReference>
<evidence type="ECO:0000256" key="4">
    <source>
        <dbReference type="ARBA" id="ARBA00022692"/>
    </source>
</evidence>
<evidence type="ECO:0000256" key="3">
    <source>
        <dbReference type="ARBA" id="ARBA00022448"/>
    </source>
</evidence>
<proteinExistence type="inferred from homology"/>
<dbReference type="GO" id="GO:0008519">
    <property type="term" value="F:ammonium channel activity"/>
    <property type="evidence" value="ECO:0007669"/>
    <property type="project" value="InterPro"/>
</dbReference>
<feature type="transmembrane region" description="Helical" evidence="8">
    <location>
        <begin position="244"/>
        <end position="262"/>
    </location>
</feature>
<feature type="transmembrane region" description="Helical" evidence="8">
    <location>
        <begin position="108"/>
        <end position="136"/>
    </location>
</feature>
<feature type="transmembrane region" description="Helical" evidence="8">
    <location>
        <begin position="306"/>
        <end position="328"/>
    </location>
</feature>
<dbReference type="KEGG" id="bpg:Bathy02g03730"/>
<evidence type="ECO:0000256" key="8">
    <source>
        <dbReference type="RuleBase" id="RU362002"/>
    </source>
</evidence>
<feature type="transmembrane region" description="Helical" evidence="8">
    <location>
        <begin position="430"/>
        <end position="447"/>
    </location>
</feature>
<dbReference type="InterPro" id="IPR024041">
    <property type="entry name" value="NH4_transpt_AmtB-like_dom"/>
</dbReference>
<dbReference type="AlphaFoldDB" id="K8EBF8"/>
<dbReference type="Pfam" id="PF00909">
    <property type="entry name" value="Ammonium_transp"/>
    <property type="match status" value="1"/>
</dbReference>
<feature type="transmembrane region" description="Helical" evidence="8">
    <location>
        <begin position="142"/>
        <end position="167"/>
    </location>
</feature>
<comment type="subcellular location">
    <subcellularLocation>
        <location evidence="8">Cell membrane</location>
        <topology evidence="8">Multi-pass membrane protein</topology>
    </subcellularLocation>
    <subcellularLocation>
        <location evidence="1">Membrane</location>
        <topology evidence="1">Multi-pass membrane protein</topology>
    </subcellularLocation>
</comment>
<name>K8EBF8_9CHLO</name>
<dbReference type="OrthoDB" id="534912at2759"/>
<feature type="domain" description="Ammonium transporter AmtB-like" evidence="9">
    <location>
        <begin position="142"/>
        <end position="549"/>
    </location>
</feature>
<evidence type="ECO:0000256" key="5">
    <source>
        <dbReference type="ARBA" id="ARBA00022989"/>
    </source>
</evidence>
<feature type="transmembrane region" description="Helical" evidence="8">
    <location>
        <begin position="372"/>
        <end position="392"/>
    </location>
</feature>
<dbReference type="Proteomes" id="UP000198341">
    <property type="component" value="Chromosome 2"/>
</dbReference>
<dbReference type="GeneID" id="19017486"/>
<dbReference type="EMBL" id="FO082277">
    <property type="protein sequence ID" value="CCO15154.1"/>
    <property type="molecule type" value="Genomic_DNA"/>
</dbReference>
<organism evidence="10 11">
    <name type="scientific">Bathycoccus prasinos</name>
    <dbReference type="NCBI Taxonomy" id="41875"/>
    <lineage>
        <taxon>Eukaryota</taxon>
        <taxon>Viridiplantae</taxon>
        <taxon>Chlorophyta</taxon>
        <taxon>Mamiellophyceae</taxon>
        <taxon>Mamiellales</taxon>
        <taxon>Bathycoccaceae</taxon>
        <taxon>Bathycoccus</taxon>
    </lineage>
</organism>
<accession>K8EBF8</accession>
<dbReference type="Gene3D" id="1.10.3430.10">
    <property type="entry name" value="Ammonium transporter AmtB like domains"/>
    <property type="match status" value="1"/>
</dbReference>
<protein>
    <recommendedName>
        <fullName evidence="8">Ammonium transporter</fullName>
    </recommendedName>
</protein>
<dbReference type="eggNOG" id="KOG0682">
    <property type="taxonomic scope" value="Eukaryota"/>
</dbReference>
<dbReference type="RefSeq" id="XP_007514914.1">
    <property type="nucleotide sequence ID" value="XM_007514852.1"/>
</dbReference>
<evidence type="ECO:0000259" key="9">
    <source>
        <dbReference type="Pfam" id="PF00909"/>
    </source>
</evidence>
<dbReference type="SUPFAM" id="SSF111352">
    <property type="entry name" value="Ammonium transporter"/>
    <property type="match status" value="1"/>
</dbReference>
<dbReference type="GO" id="GO:0005886">
    <property type="term" value="C:plasma membrane"/>
    <property type="evidence" value="ECO:0007669"/>
    <property type="project" value="UniProtKB-SubCell"/>
</dbReference>
<evidence type="ECO:0000313" key="10">
    <source>
        <dbReference type="EMBL" id="CCO15154.1"/>
    </source>
</evidence>
<gene>
    <name evidence="10" type="ORF">Bathy02g03730</name>
</gene>
<dbReference type="InterPro" id="IPR029020">
    <property type="entry name" value="Ammonium/urea_transptr"/>
</dbReference>
<dbReference type="STRING" id="41875.K8EBF8"/>
<keyword evidence="5 8" id="KW-1133">Transmembrane helix</keyword>
<keyword evidence="7 8" id="KW-0924">Ammonia transport</keyword>
<feature type="transmembrane region" description="Helical" evidence="8">
    <location>
        <begin position="494"/>
        <end position="518"/>
    </location>
</feature>
<evidence type="ECO:0000256" key="7">
    <source>
        <dbReference type="ARBA" id="ARBA00023177"/>
    </source>
</evidence>
<evidence type="ECO:0000313" key="11">
    <source>
        <dbReference type="Proteomes" id="UP000198341"/>
    </source>
</evidence>
<evidence type="ECO:0000256" key="6">
    <source>
        <dbReference type="ARBA" id="ARBA00023136"/>
    </source>
</evidence>
<evidence type="ECO:0000256" key="2">
    <source>
        <dbReference type="ARBA" id="ARBA00005887"/>
    </source>
</evidence>